<dbReference type="EMBL" id="JABFDN010000003">
    <property type="protein sequence ID" value="NPU65596.1"/>
    <property type="molecule type" value="Genomic_DNA"/>
</dbReference>
<organism evidence="1 2">
    <name type="scientific">Bradyrhizobium aeschynomenes</name>
    <dbReference type="NCBI Taxonomy" id="2734909"/>
    <lineage>
        <taxon>Bacteria</taxon>
        <taxon>Pseudomonadati</taxon>
        <taxon>Pseudomonadota</taxon>
        <taxon>Alphaproteobacteria</taxon>
        <taxon>Hyphomicrobiales</taxon>
        <taxon>Nitrobacteraceae</taxon>
        <taxon>Bradyrhizobium</taxon>
    </lineage>
</organism>
<dbReference type="RefSeq" id="WP_172110690.1">
    <property type="nucleotide sequence ID" value="NZ_JABFDN010000003.1"/>
</dbReference>
<keyword evidence="2" id="KW-1185">Reference proteome</keyword>
<sequence length="139" mass="15017">MVLRAFIGTVTCAVLLTGTESIAGTYQPGDFLRLDLSKAVLSPEPLGPEAHFEPVPIEARTDRPTVASRLPLDPDTTAIVPHANAVHRPHAARAAERPRGAARNRLAKRRGNPLDAQAMDTRIQTWPCRPGNGGICGWR</sequence>
<gene>
    <name evidence="1" type="ORF">HL667_11375</name>
</gene>
<evidence type="ECO:0000313" key="2">
    <source>
        <dbReference type="Proteomes" id="UP000886476"/>
    </source>
</evidence>
<proteinExistence type="predicted"/>
<name>A0ABX2CBJ4_9BRAD</name>
<dbReference type="Proteomes" id="UP000886476">
    <property type="component" value="Unassembled WGS sequence"/>
</dbReference>
<reference evidence="1" key="1">
    <citation type="submission" date="2020-05" db="EMBL/GenBank/DDBJ databases">
        <title>Nod-independent and nitrogen-fixing Bradyrhizobium aeschynomene sp. nov. isolated from nodules of Aeschynomene indica.</title>
        <authorList>
            <person name="Zhang Z."/>
        </authorList>
    </citation>
    <scope>NUCLEOTIDE SEQUENCE</scope>
    <source>
        <strain evidence="1">83012</strain>
    </source>
</reference>
<evidence type="ECO:0000313" key="1">
    <source>
        <dbReference type="EMBL" id="NPU65596.1"/>
    </source>
</evidence>
<comment type="caution">
    <text evidence="1">The sequence shown here is derived from an EMBL/GenBank/DDBJ whole genome shotgun (WGS) entry which is preliminary data.</text>
</comment>
<accession>A0ABX2CBJ4</accession>
<protein>
    <submittedName>
        <fullName evidence="1">Uncharacterized protein</fullName>
    </submittedName>
</protein>